<reference evidence="2" key="1">
    <citation type="submission" date="2021-04" db="EMBL/GenBank/DDBJ databases">
        <title>Microbacterium tenobrionis sp. nov. and Microbacterium allomyrinae sp. nov., isolated from larvae of Tenobrio molitor and Allomyrina dichotoma, respectively.</title>
        <authorList>
            <person name="Lee S.D."/>
        </authorList>
    </citation>
    <scope>NUCLEOTIDE SEQUENCE</scope>
    <source>
        <strain evidence="2">BWT-G7</strain>
    </source>
</reference>
<accession>A0A9X1S2J0</accession>
<evidence type="ECO:0000313" key="2">
    <source>
        <dbReference type="EMBL" id="MCC2030958.1"/>
    </source>
</evidence>
<dbReference type="Proteomes" id="UP001139354">
    <property type="component" value="Unassembled WGS sequence"/>
</dbReference>
<keyword evidence="3" id="KW-1185">Reference proteome</keyword>
<dbReference type="EMBL" id="JAGTTN010000001">
    <property type="protein sequence ID" value="MCC2030958.1"/>
    <property type="molecule type" value="Genomic_DNA"/>
</dbReference>
<gene>
    <name evidence="2" type="ORF">KEC57_02035</name>
</gene>
<dbReference type="AlphaFoldDB" id="A0A9X1S2J0"/>
<feature type="transmembrane region" description="Helical" evidence="1">
    <location>
        <begin position="6"/>
        <end position="25"/>
    </location>
</feature>
<dbReference type="RefSeq" id="WP_229382842.1">
    <property type="nucleotide sequence ID" value="NZ_JAGTTN010000001.1"/>
</dbReference>
<organism evidence="2 3">
    <name type="scientific">Microbacterium allomyrinae</name>
    <dbReference type="NCBI Taxonomy" id="2830666"/>
    <lineage>
        <taxon>Bacteria</taxon>
        <taxon>Bacillati</taxon>
        <taxon>Actinomycetota</taxon>
        <taxon>Actinomycetes</taxon>
        <taxon>Micrococcales</taxon>
        <taxon>Microbacteriaceae</taxon>
        <taxon>Microbacterium</taxon>
    </lineage>
</organism>
<evidence type="ECO:0000313" key="3">
    <source>
        <dbReference type="Proteomes" id="UP001139354"/>
    </source>
</evidence>
<protein>
    <submittedName>
        <fullName evidence="2">Uncharacterized protein</fullName>
    </submittedName>
</protein>
<keyword evidence="1" id="KW-0472">Membrane</keyword>
<sequence>MEIAGVAAAGLGVLFAIVIVAPLTLQARRWRIRLRSAMTSASSQGICVVGLLAGGTFAPEGIFTQLRFGSESPHSFVGMRVTDDAVEFWELKRPIGGRPLKFDAMLSRAKRIDRGTPGVDVRVDSDRLFPRIWVRWIQQGEMACVGFVPVSADSLFRRPISDQEFNDLASSLSRMLPARVN</sequence>
<evidence type="ECO:0000256" key="1">
    <source>
        <dbReference type="SAM" id="Phobius"/>
    </source>
</evidence>
<keyword evidence="1" id="KW-0812">Transmembrane</keyword>
<proteinExistence type="predicted"/>
<name>A0A9X1S2J0_9MICO</name>
<comment type="caution">
    <text evidence="2">The sequence shown here is derived from an EMBL/GenBank/DDBJ whole genome shotgun (WGS) entry which is preliminary data.</text>
</comment>
<keyword evidence="1" id="KW-1133">Transmembrane helix</keyword>